<gene>
    <name evidence="9" type="ORF">FHS79_003587</name>
</gene>
<reference evidence="9 10" key="1">
    <citation type="submission" date="2020-08" db="EMBL/GenBank/DDBJ databases">
        <title>Genomic Encyclopedia of Type Strains, Phase IV (KMG-IV): sequencing the most valuable type-strain genomes for metagenomic binning, comparative biology and taxonomic classification.</title>
        <authorList>
            <person name="Goeker M."/>
        </authorList>
    </citation>
    <scope>NUCLEOTIDE SEQUENCE [LARGE SCALE GENOMIC DNA]</scope>
    <source>
        <strain evidence="9 10">DSM 102189</strain>
    </source>
</reference>
<evidence type="ECO:0000256" key="7">
    <source>
        <dbReference type="ARBA" id="ARBA00023239"/>
    </source>
</evidence>
<dbReference type="GO" id="GO:0008233">
    <property type="term" value="F:peptidase activity"/>
    <property type="evidence" value="ECO:0007669"/>
    <property type="project" value="UniProtKB-KW"/>
</dbReference>
<dbReference type="GO" id="GO:0003697">
    <property type="term" value="F:single-stranded DNA binding"/>
    <property type="evidence" value="ECO:0007669"/>
    <property type="project" value="InterPro"/>
</dbReference>
<proteinExistence type="inferred from homology"/>
<dbReference type="GO" id="GO:0106300">
    <property type="term" value="P:protein-DNA covalent cross-linking repair"/>
    <property type="evidence" value="ECO:0007669"/>
    <property type="project" value="InterPro"/>
</dbReference>
<dbReference type="Gene3D" id="3.90.1680.20">
    <property type="match status" value="2"/>
</dbReference>
<dbReference type="EC" id="3.4.-.-" evidence="8"/>
<comment type="caution">
    <text evidence="9">The sequence shown here is derived from an EMBL/GenBank/DDBJ whole genome shotgun (WGS) entry which is preliminary data.</text>
</comment>
<dbReference type="Pfam" id="PF02586">
    <property type="entry name" value="SRAP"/>
    <property type="match status" value="1"/>
</dbReference>
<dbReference type="GO" id="GO:0016829">
    <property type="term" value="F:lyase activity"/>
    <property type="evidence" value="ECO:0007669"/>
    <property type="project" value="UniProtKB-KW"/>
</dbReference>
<dbReference type="AlphaFoldDB" id="A0A841LB74"/>
<evidence type="ECO:0000256" key="3">
    <source>
        <dbReference type="ARBA" id="ARBA00022763"/>
    </source>
</evidence>
<dbReference type="InterPro" id="IPR003738">
    <property type="entry name" value="SRAP"/>
</dbReference>
<accession>A0A841LB74</accession>
<evidence type="ECO:0000256" key="6">
    <source>
        <dbReference type="ARBA" id="ARBA00023125"/>
    </source>
</evidence>
<evidence type="ECO:0000256" key="5">
    <source>
        <dbReference type="ARBA" id="ARBA00023124"/>
    </source>
</evidence>
<dbReference type="GO" id="GO:0006508">
    <property type="term" value="P:proteolysis"/>
    <property type="evidence" value="ECO:0007669"/>
    <property type="project" value="UniProtKB-KW"/>
</dbReference>
<keyword evidence="6" id="KW-0238">DNA-binding</keyword>
<name>A0A841LB74_9SPHN</name>
<evidence type="ECO:0000256" key="8">
    <source>
        <dbReference type="RuleBase" id="RU364100"/>
    </source>
</evidence>
<evidence type="ECO:0000256" key="4">
    <source>
        <dbReference type="ARBA" id="ARBA00022801"/>
    </source>
</evidence>
<keyword evidence="10" id="KW-1185">Reference proteome</keyword>
<evidence type="ECO:0000256" key="1">
    <source>
        <dbReference type="ARBA" id="ARBA00008136"/>
    </source>
</evidence>
<dbReference type="SUPFAM" id="SSF143081">
    <property type="entry name" value="BB1717-like"/>
    <property type="match status" value="1"/>
</dbReference>
<evidence type="ECO:0000256" key="2">
    <source>
        <dbReference type="ARBA" id="ARBA00022670"/>
    </source>
</evidence>
<dbReference type="PANTHER" id="PTHR13604">
    <property type="entry name" value="DC12-RELATED"/>
    <property type="match status" value="1"/>
</dbReference>
<dbReference type="PANTHER" id="PTHR13604:SF0">
    <property type="entry name" value="ABASIC SITE PROCESSING PROTEIN HMCES"/>
    <property type="match status" value="1"/>
</dbReference>
<comment type="similarity">
    <text evidence="1 8">Belongs to the SOS response-associated peptidase family.</text>
</comment>
<protein>
    <recommendedName>
        <fullName evidence="8">Abasic site processing protein</fullName>
        <ecNumber evidence="8">3.4.-.-</ecNumber>
    </recommendedName>
</protein>
<keyword evidence="7" id="KW-0456">Lyase</keyword>
<keyword evidence="2 8" id="KW-0645">Protease</keyword>
<sequence length="232" mass="25238">MCNLYSMSKGQQAILELAGAMRDATGNLPMLPGIFPDYAAPIVRTGADDVRELAMARWGMPSPAMALQGKKVDRGVTNVRNTASPHWRRWLVPAARCLVPFTSFSEPGLNAEGKSEPVWFALDENRPLAFFAGIWTGWTSTRKVAEGEVTCDLFAFLTTEPNAEVATIHPKAMPVILTEEQDVETWLAEPWSEASLLQRPLKDGALRIVALGTKSDGGDGSDRAPTVSLALR</sequence>
<keyword evidence="4 8" id="KW-0378">Hydrolase</keyword>
<evidence type="ECO:0000313" key="9">
    <source>
        <dbReference type="EMBL" id="MBB6229386.1"/>
    </source>
</evidence>
<organism evidence="9 10">
    <name type="scientific">Polymorphobacter multimanifer</name>
    <dbReference type="NCBI Taxonomy" id="1070431"/>
    <lineage>
        <taxon>Bacteria</taxon>
        <taxon>Pseudomonadati</taxon>
        <taxon>Pseudomonadota</taxon>
        <taxon>Alphaproteobacteria</taxon>
        <taxon>Sphingomonadales</taxon>
        <taxon>Sphingosinicellaceae</taxon>
        <taxon>Polymorphobacter</taxon>
    </lineage>
</organism>
<dbReference type="EMBL" id="JACIIV010000045">
    <property type="protein sequence ID" value="MBB6229386.1"/>
    <property type="molecule type" value="Genomic_DNA"/>
</dbReference>
<dbReference type="InterPro" id="IPR036590">
    <property type="entry name" value="SRAP-like"/>
</dbReference>
<keyword evidence="5" id="KW-0190">Covalent protein-DNA linkage</keyword>
<keyword evidence="3" id="KW-0227">DNA damage</keyword>
<dbReference type="RefSeq" id="WP_184203040.1">
    <property type="nucleotide sequence ID" value="NZ_BMOX01000084.1"/>
</dbReference>
<evidence type="ECO:0000313" key="10">
    <source>
        <dbReference type="Proteomes" id="UP000538147"/>
    </source>
</evidence>
<dbReference type="Proteomes" id="UP000538147">
    <property type="component" value="Unassembled WGS sequence"/>
</dbReference>